<reference evidence="3 4" key="1">
    <citation type="submission" date="2018-10" db="EMBL/GenBank/DDBJ databases">
        <title>Genomic Encyclopedia of Type Strains, Phase IV (KMG-IV): sequencing the most valuable type-strain genomes for metagenomic binning, comparative biology and taxonomic classification.</title>
        <authorList>
            <person name="Goeker M."/>
        </authorList>
    </citation>
    <scope>NUCLEOTIDE SEQUENCE [LARGE SCALE GENOMIC DNA]</scope>
    <source>
        <strain evidence="3 4">DSM 25080</strain>
    </source>
</reference>
<protein>
    <submittedName>
        <fullName evidence="3">Uncharacterized protein DUF4397</fullName>
    </submittedName>
</protein>
<sequence>MKQQFTFPKKLLATAVIASMAVLSGCNDDDDDVTDVEVELGSGSIRVIHASPDAPAVNVLVDGEAAISELDYAESSGFASLSVGFYDLAVEGIIPGGNAEVITVDEFAIAEDDMTTVIAVGAVADIEPLVVGSSETMPEDGQVSLMVTHAAPLAPAVDIFLTAPTDDITNMSPNFNFEFKESVDVGAVAAGEVRIRAAVNGTVVFDSGTVDLSGFAGQKLQVTAIAAENQVESDASPVKLLVANDTDAVEIRDAATTAGARVVHASPDAASAAGGPVEVWATSAALGDMPAELIASFDYTDIFPVAGNYAGVPGGDYVFDVSPDGAGVGGSVFTSGSVTLEAGMEYSVVATGRVTSSPAFTLLPTGDANRAIATQASVKVVHGAPAAGDVDVYVTAAGEYSVVQVESQAAGDPLLDEFAFGSITDYVAVAPGAYDIRVVAGGMVAINLEGVQLDGGSVSTVIARGPAEPAGTPTDFGVIVLSN</sequence>
<accession>A0A3M0ADF8</accession>
<dbReference type="EMBL" id="REFJ01000001">
    <property type="protein sequence ID" value="RMA82547.1"/>
    <property type="molecule type" value="Genomic_DNA"/>
</dbReference>
<evidence type="ECO:0000313" key="3">
    <source>
        <dbReference type="EMBL" id="RMA82547.1"/>
    </source>
</evidence>
<comment type="caution">
    <text evidence="3">The sequence shown here is derived from an EMBL/GenBank/DDBJ whole genome shotgun (WGS) entry which is preliminary data.</text>
</comment>
<proteinExistence type="predicted"/>
<organism evidence="3 4">
    <name type="scientific">Umboniibacter marinipuniceus</name>
    <dbReference type="NCBI Taxonomy" id="569599"/>
    <lineage>
        <taxon>Bacteria</taxon>
        <taxon>Pseudomonadati</taxon>
        <taxon>Pseudomonadota</taxon>
        <taxon>Gammaproteobacteria</taxon>
        <taxon>Cellvibrionales</taxon>
        <taxon>Cellvibrionaceae</taxon>
        <taxon>Umboniibacter</taxon>
    </lineage>
</organism>
<dbReference type="InterPro" id="IPR025510">
    <property type="entry name" value="DUF4397"/>
</dbReference>
<evidence type="ECO:0000313" key="4">
    <source>
        <dbReference type="Proteomes" id="UP000267187"/>
    </source>
</evidence>
<keyword evidence="1" id="KW-0732">Signal</keyword>
<dbReference type="OrthoDB" id="9783299at2"/>
<keyword evidence="4" id="KW-1185">Reference proteome</keyword>
<gene>
    <name evidence="3" type="ORF">DFR27_0497</name>
</gene>
<dbReference type="PROSITE" id="PS51257">
    <property type="entry name" value="PROKAR_LIPOPROTEIN"/>
    <property type="match status" value="1"/>
</dbReference>
<name>A0A3M0ADF8_9GAMM</name>
<evidence type="ECO:0000256" key="1">
    <source>
        <dbReference type="SAM" id="SignalP"/>
    </source>
</evidence>
<feature type="domain" description="DUF4397" evidence="2">
    <location>
        <begin position="260"/>
        <end position="393"/>
    </location>
</feature>
<feature type="chain" id="PRO_5018306363" evidence="1">
    <location>
        <begin position="25"/>
        <end position="483"/>
    </location>
</feature>
<dbReference type="RefSeq" id="WP_121875870.1">
    <property type="nucleotide sequence ID" value="NZ_REFJ01000001.1"/>
</dbReference>
<evidence type="ECO:0000259" key="2">
    <source>
        <dbReference type="Pfam" id="PF14344"/>
    </source>
</evidence>
<feature type="signal peptide" evidence="1">
    <location>
        <begin position="1"/>
        <end position="24"/>
    </location>
</feature>
<feature type="domain" description="DUF4397" evidence="2">
    <location>
        <begin position="44"/>
        <end position="159"/>
    </location>
</feature>
<dbReference type="Pfam" id="PF14344">
    <property type="entry name" value="DUF4397"/>
    <property type="match status" value="2"/>
</dbReference>
<dbReference type="AlphaFoldDB" id="A0A3M0ADF8"/>
<dbReference type="Proteomes" id="UP000267187">
    <property type="component" value="Unassembled WGS sequence"/>
</dbReference>